<dbReference type="RefSeq" id="WP_184085872.1">
    <property type="nucleotide sequence ID" value="NZ_JACHIJ010000003.1"/>
</dbReference>
<dbReference type="AlphaFoldDB" id="A0A840MWU2"/>
<evidence type="ECO:0008006" key="4">
    <source>
        <dbReference type="Google" id="ProtNLM"/>
    </source>
</evidence>
<name>A0A840MWU2_9BRAD</name>
<evidence type="ECO:0000256" key="1">
    <source>
        <dbReference type="ARBA" id="ARBA00023172"/>
    </source>
</evidence>
<dbReference type="Gene3D" id="1.10.443.10">
    <property type="entry name" value="Intergrase catalytic core"/>
    <property type="match status" value="1"/>
</dbReference>
<dbReference type="Proteomes" id="UP000521227">
    <property type="component" value="Unassembled WGS sequence"/>
</dbReference>
<proteinExistence type="predicted"/>
<dbReference type="SUPFAM" id="SSF56349">
    <property type="entry name" value="DNA breaking-rejoining enzymes"/>
    <property type="match status" value="1"/>
</dbReference>
<dbReference type="InterPro" id="IPR013762">
    <property type="entry name" value="Integrase-like_cat_sf"/>
</dbReference>
<dbReference type="InterPro" id="IPR011010">
    <property type="entry name" value="DNA_brk_join_enz"/>
</dbReference>
<reference evidence="2 3" key="1">
    <citation type="submission" date="2020-08" db="EMBL/GenBank/DDBJ databases">
        <title>Genomic Encyclopedia of Type Strains, Phase IV (KMG-IV): sequencing the most valuable type-strain genomes for metagenomic binning, comparative biology and taxonomic classification.</title>
        <authorList>
            <person name="Goeker M."/>
        </authorList>
    </citation>
    <scope>NUCLEOTIDE SEQUENCE [LARGE SCALE GENOMIC DNA]</scope>
    <source>
        <strain evidence="2 3">DSM 17498</strain>
    </source>
</reference>
<dbReference type="GO" id="GO:0015074">
    <property type="term" value="P:DNA integration"/>
    <property type="evidence" value="ECO:0007669"/>
    <property type="project" value="InterPro"/>
</dbReference>
<accession>A0A840MWU2</accession>
<dbReference type="GO" id="GO:0003677">
    <property type="term" value="F:DNA binding"/>
    <property type="evidence" value="ECO:0007669"/>
    <property type="project" value="InterPro"/>
</dbReference>
<sequence>MLVKIESDQSARDGDLCDDAGLGRDVTLHVLKHTAVTCAHQPGYSGMAAEEMLGTTRETLHRNYEHWGEGNRHRFAKLRLKKGSRS</sequence>
<evidence type="ECO:0000313" key="2">
    <source>
        <dbReference type="EMBL" id="MBB5052789.1"/>
    </source>
</evidence>
<gene>
    <name evidence="2" type="ORF">HNQ36_002763</name>
</gene>
<comment type="caution">
    <text evidence="2">The sequence shown here is derived from an EMBL/GenBank/DDBJ whole genome shotgun (WGS) entry which is preliminary data.</text>
</comment>
<dbReference type="EMBL" id="JACHIJ010000003">
    <property type="protein sequence ID" value="MBB5052789.1"/>
    <property type="molecule type" value="Genomic_DNA"/>
</dbReference>
<evidence type="ECO:0000313" key="3">
    <source>
        <dbReference type="Proteomes" id="UP000521227"/>
    </source>
</evidence>
<protein>
    <recommendedName>
        <fullName evidence="4">Helix-turn-helix domain-containing protein</fullName>
    </recommendedName>
</protein>
<keyword evidence="1" id="KW-0233">DNA recombination</keyword>
<organism evidence="2 3">
    <name type="scientific">Afipia massiliensis</name>
    <dbReference type="NCBI Taxonomy" id="211460"/>
    <lineage>
        <taxon>Bacteria</taxon>
        <taxon>Pseudomonadati</taxon>
        <taxon>Pseudomonadota</taxon>
        <taxon>Alphaproteobacteria</taxon>
        <taxon>Hyphomicrobiales</taxon>
        <taxon>Nitrobacteraceae</taxon>
        <taxon>Afipia</taxon>
    </lineage>
</organism>
<dbReference type="GO" id="GO:0006310">
    <property type="term" value="P:DNA recombination"/>
    <property type="evidence" value="ECO:0007669"/>
    <property type="project" value="UniProtKB-KW"/>
</dbReference>